<dbReference type="SUPFAM" id="SSF53474">
    <property type="entry name" value="alpha/beta-Hydrolases"/>
    <property type="match status" value="1"/>
</dbReference>
<dbReference type="Gene3D" id="3.40.50.1820">
    <property type="entry name" value="alpha/beta hydrolase"/>
    <property type="match status" value="1"/>
</dbReference>
<feature type="domain" description="Serine aminopeptidase S33" evidence="1">
    <location>
        <begin position="60"/>
        <end position="300"/>
    </location>
</feature>
<dbReference type="OrthoDB" id="2498029at2759"/>
<dbReference type="Proteomes" id="UP000325081">
    <property type="component" value="Unassembled WGS sequence"/>
</dbReference>
<keyword evidence="3" id="KW-1185">Reference proteome</keyword>
<name>A0A5A7PXH1_STRAF</name>
<organism evidence="2 3">
    <name type="scientific">Striga asiatica</name>
    <name type="common">Asiatic witchweed</name>
    <name type="synonym">Buchnera asiatica</name>
    <dbReference type="NCBI Taxonomy" id="4170"/>
    <lineage>
        <taxon>Eukaryota</taxon>
        <taxon>Viridiplantae</taxon>
        <taxon>Streptophyta</taxon>
        <taxon>Embryophyta</taxon>
        <taxon>Tracheophyta</taxon>
        <taxon>Spermatophyta</taxon>
        <taxon>Magnoliopsida</taxon>
        <taxon>eudicotyledons</taxon>
        <taxon>Gunneridae</taxon>
        <taxon>Pentapetalae</taxon>
        <taxon>asterids</taxon>
        <taxon>lamiids</taxon>
        <taxon>Lamiales</taxon>
        <taxon>Orobanchaceae</taxon>
        <taxon>Buchnereae</taxon>
        <taxon>Striga</taxon>
    </lineage>
</organism>
<dbReference type="PANTHER" id="PTHR11614">
    <property type="entry name" value="PHOSPHOLIPASE-RELATED"/>
    <property type="match status" value="1"/>
</dbReference>
<evidence type="ECO:0000313" key="2">
    <source>
        <dbReference type="EMBL" id="GER36797.1"/>
    </source>
</evidence>
<proteinExistence type="predicted"/>
<evidence type="ECO:0000313" key="3">
    <source>
        <dbReference type="Proteomes" id="UP000325081"/>
    </source>
</evidence>
<reference evidence="3" key="1">
    <citation type="journal article" date="2019" name="Curr. Biol.">
        <title>Genome Sequence of Striga asiatica Provides Insight into the Evolution of Plant Parasitism.</title>
        <authorList>
            <person name="Yoshida S."/>
            <person name="Kim S."/>
            <person name="Wafula E.K."/>
            <person name="Tanskanen J."/>
            <person name="Kim Y.M."/>
            <person name="Honaas L."/>
            <person name="Yang Z."/>
            <person name="Spallek T."/>
            <person name="Conn C.E."/>
            <person name="Ichihashi Y."/>
            <person name="Cheong K."/>
            <person name="Cui S."/>
            <person name="Der J.P."/>
            <person name="Gundlach H."/>
            <person name="Jiao Y."/>
            <person name="Hori C."/>
            <person name="Ishida J.K."/>
            <person name="Kasahara H."/>
            <person name="Kiba T."/>
            <person name="Kim M.S."/>
            <person name="Koo N."/>
            <person name="Laohavisit A."/>
            <person name="Lee Y.H."/>
            <person name="Lumba S."/>
            <person name="McCourt P."/>
            <person name="Mortimer J.C."/>
            <person name="Mutuku J.M."/>
            <person name="Nomura T."/>
            <person name="Sasaki-Sekimoto Y."/>
            <person name="Seto Y."/>
            <person name="Wang Y."/>
            <person name="Wakatake T."/>
            <person name="Sakakibara H."/>
            <person name="Demura T."/>
            <person name="Yamaguchi S."/>
            <person name="Yoneyama K."/>
            <person name="Manabe R.I."/>
            <person name="Nelson D.C."/>
            <person name="Schulman A.H."/>
            <person name="Timko M.P."/>
            <person name="dePamphilis C.W."/>
            <person name="Choi D."/>
            <person name="Shirasu K."/>
        </authorList>
    </citation>
    <scope>NUCLEOTIDE SEQUENCE [LARGE SCALE GENOMIC DNA]</scope>
    <source>
        <strain evidence="3">cv. UVA1</strain>
    </source>
</reference>
<dbReference type="InterPro" id="IPR000073">
    <property type="entry name" value="AB_hydrolase_1"/>
</dbReference>
<dbReference type="InterPro" id="IPR029058">
    <property type="entry name" value="AB_hydrolase_fold"/>
</dbReference>
<dbReference type="GO" id="GO:0016787">
    <property type="term" value="F:hydrolase activity"/>
    <property type="evidence" value="ECO:0007669"/>
    <property type="project" value="UniProtKB-KW"/>
</dbReference>
<protein>
    <submittedName>
        <fullName evidence="2">Alpha/beta-Hydrolases superfamily protein</fullName>
    </submittedName>
</protein>
<dbReference type="EMBL" id="BKCP01005217">
    <property type="protein sequence ID" value="GER36797.1"/>
    <property type="molecule type" value="Genomic_DNA"/>
</dbReference>
<gene>
    <name evidence="2" type="ORF">STAS_13175</name>
</gene>
<keyword evidence="2" id="KW-0378">Hydrolase</keyword>
<dbReference type="PRINTS" id="PR00111">
    <property type="entry name" value="ABHYDROLASE"/>
</dbReference>
<comment type="caution">
    <text evidence="2">The sequence shown here is derived from an EMBL/GenBank/DDBJ whole genome shotgun (WGS) entry which is preliminary data.</text>
</comment>
<dbReference type="AlphaFoldDB" id="A0A5A7PXH1"/>
<accession>A0A5A7PXH1</accession>
<dbReference type="Pfam" id="PF12146">
    <property type="entry name" value="Hydrolase_4"/>
    <property type="match status" value="1"/>
</dbReference>
<sequence length="325" mass="35830">MAHPIHEANSNSPYGHLTRAEFYRKHNILHDESFMTDDQNLKIFTQSWQLQPSSTYSGPLKGLIAMIHGYTSESGWLSELTAVAMAKSGFFVSSLDLPGHGLSEGPPEHITDLGPLIRACIKCFDWARAQHPGLPNFLYGESLGGALAVLVALEQKAAWRGLVLAGAMCEVSGKFKPPWPLERFLPAVAAVAPAWRISMTEPPSRRSYREGWKRELAEGSPNRRSCGRATAATGVQLLRACERVRRECGGLEAALLVVHGGDDAICDLEGARRVYEEAGSGDKSLRVYEDMWHMWIGEPNDRVDEVFGEIMTWIEARADLGNNGN</sequence>
<dbReference type="InterPro" id="IPR022742">
    <property type="entry name" value="Hydrolase_4"/>
</dbReference>
<dbReference type="InterPro" id="IPR051044">
    <property type="entry name" value="MAG_DAG_Lipase"/>
</dbReference>
<evidence type="ECO:0000259" key="1">
    <source>
        <dbReference type="Pfam" id="PF12146"/>
    </source>
</evidence>